<dbReference type="Proteomes" id="UP000199735">
    <property type="component" value="Unassembled WGS sequence"/>
</dbReference>
<comment type="similarity">
    <text evidence="1">Belongs to the metallo-dependent hydrolases superfamily.</text>
</comment>
<dbReference type="Pfam" id="PF04909">
    <property type="entry name" value="Amidohydro_2"/>
    <property type="match status" value="1"/>
</dbReference>
<comment type="caution">
    <text evidence="3">The sequence shown here is derived from an EMBL/GenBank/DDBJ whole genome shotgun (WGS) entry which is preliminary data.</text>
</comment>
<dbReference type="EMBL" id="FOCD01000001">
    <property type="protein sequence ID" value="SEM48260.1"/>
    <property type="molecule type" value="Genomic_DNA"/>
</dbReference>
<reference evidence="3 4" key="1">
    <citation type="submission" date="2016-10" db="EMBL/GenBank/DDBJ databases">
        <authorList>
            <person name="Varghese N."/>
            <person name="Submissions S."/>
        </authorList>
    </citation>
    <scope>NUCLEOTIDE SEQUENCE [LARGE SCALE GENOMIC DNA]</scope>
    <source>
        <strain evidence="3 4">DSM 21619</strain>
    </source>
</reference>
<dbReference type="Gene3D" id="3.20.20.140">
    <property type="entry name" value="Metal-dependent hydrolases"/>
    <property type="match status" value="1"/>
</dbReference>
<name>A0AAX2E977_9BACI</name>
<dbReference type="GO" id="GO:0016787">
    <property type="term" value="F:hydrolase activity"/>
    <property type="evidence" value="ECO:0007669"/>
    <property type="project" value="InterPro"/>
</dbReference>
<dbReference type="PANTHER" id="PTHR43569">
    <property type="entry name" value="AMIDOHYDROLASE"/>
    <property type="match status" value="1"/>
</dbReference>
<organism evidence="3 4">
    <name type="scientific">Terribacillus saccharophilus</name>
    <dbReference type="NCBI Taxonomy" id="361277"/>
    <lineage>
        <taxon>Bacteria</taxon>
        <taxon>Bacillati</taxon>
        <taxon>Bacillota</taxon>
        <taxon>Bacilli</taxon>
        <taxon>Bacillales</taxon>
        <taxon>Bacillaceae</taxon>
        <taxon>Terribacillus</taxon>
    </lineage>
</organism>
<protein>
    <submittedName>
        <fullName evidence="3">L-fuconolactonase</fullName>
    </submittedName>
</protein>
<dbReference type="PANTHER" id="PTHR43569:SF2">
    <property type="entry name" value="AMIDOHYDROLASE-RELATED DOMAIN-CONTAINING PROTEIN"/>
    <property type="match status" value="1"/>
</dbReference>
<gene>
    <name evidence="3" type="ORF">SAMN04489762_0180</name>
</gene>
<proteinExistence type="inferred from homology"/>
<dbReference type="InterPro" id="IPR006680">
    <property type="entry name" value="Amidohydro-rel"/>
</dbReference>
<dbReference type="SUPFAM" id="SSF51556">
    <property type="entry name" value="Metallo-dependent hydrolases"/>
    <property type="match status" value="1"/>
</dbReference>
<evidence type="ECO:0000313" key="4">
    <source>
        <dbReference type="Proteomes" id="UP000199735"/>
    </source>
</evidence>
<dbReference type="AlphaFoldDB" id="A0AAX2E977"/>
<evidence type="ECO:0000313" key="3">
    <source>
        <dbReference type="EMBL" id="SEM48260.1"/>
    </source>
</evidence>
<sequence>MIIDSHQHFWRKTQEDVNHGPGSRSYSYLPDQLEPILHEHSINKTIAVQASPSLEENEFLLQIAKTRKEVIGVVGWVELDDRQALQTLDMYKEDPHFVGIRPMIQDLPSEWLLKSTVIHNLSKLADENFPIDLQANPRHLPVIMEILDKMPHLHCVIDHIAKPPIDTKEMEPWASHMRKIAEYPNIMCKISGLVPEKVGASWTTKSILPYVELVLDIFGPKRIMFGSDWPVCLKSASYSEVVQLFEDTVTYKLSKSEREDVYYNNAKHFYRLEDTLQRK</sequence>
<dbReference type="InterPro" id="IPR032466">
    <property type="entry name" value="Metal_Hydrolase"/>
</dbReference>
<dbReference type="InterPro" id="IPR052350">
    <property type="entry name" value="Metallo-dep_Lactonases"/>
</dbReference>
<accession>A0AAX2E977</accession>
<evidence type="ECO:0000256" key="1">
    <source>
        <dbReference type="ARBA" id="ARBA00038310"/>
    </source>
</evidence>
<dbReference type="RefSeq" id="WP_093879456.1">
    <property type="nucleotide sequence ID" value="NZ_FOCD01000001.1"/>
</dbReference>
<evidence type="ECO:0000259" key="2">
    <source>
        <dbReference type="Pfam" id="PF04909"/>
    </source>
</evidence>
<feature type="domain" description="Amidohydrolase-related" evidence="2">
    <location>
        <begin position="3"/>
        <end position="272"/>
    </location>
</feature>